<keyword evidence="7 8" id="KW-0472">Membrane</keyword>
<evidence type="ECO:0000256" key="6">
    <source>
        <dbReference type="ARBA" id="ARBA00022989"/>
    </source>
</evidence>
<dbReference type="InterPro" id="IPR000515">
    <property type="entry name" value="MetI-like"/>
</dbReference>
<accession>A0A1M4MXJ5</accession>
<evidence type="ECO:0000256" key="1">
    <source>
        <dbReference type="ARBA" id="ARBA00004651"/>
    </source>
</evidence>
<name>A0A1M4MXJ5_9RHOB</name>
<evidence type="ECO:0000256" key="7">
    <source>
        <dbReference type="ARBA" id="ARBA00023136"/>
    </source>
</evidence>
<dbReference type="CDD" id="cd06261">
    <property type="entry name" value="TM_PBP2"/>
    <property type="match status" value="1"/>
</dbReference>
<feature type="transmembrane region" description="Helical" evidence="8">
    <location>
        <begin position="128"/>
        <end position="151"/>
    </location>
</feature>
<feature type="transmembrane region" description="Helical" evidence="8">
    <location>
        <begin position="279"/>
        <end position="299"/>
    </location>
</feature>
<protein>
    <submittedName>
        <fullName evidence="10">Putative PotB</fullName>
    </submittedName>
</protein>
<gene>
    <name evidence="10" type="primary">potB</name>
    <name evidence="10" type="ORF">KARMA_0654</name>
</gene>
<dbReference type="EMBL" id="FMJB01000022">
    <property type="protein sequence ID" value="SCM66478.1"/>
    <property type="molecule type" value="Genomic_DNA"/>
</dbReference>
<dbReference type="Proteomes" id="UP000184085">
    <property type="component" value="Unassembled WGS sequence"/>
</dbReference>
<keyword evidence="6 8" id="KW-1133">Transmembrane helix</keyword>
<dbReference type="PANTHER" id="PTHR42929:SF1">
    <property type="entry name" value="INNER MEMBRANE ABC TRANSPORTER PERMEASE PROTEIN YDCU-RELATED"/>
    <property type="match status" value="1"/>
</dbReference>
<dbReference type="GO" id="GO:0055085">
    <property type="term" value="P:transmembrane transport"/>
    <property type="evidence" value="ECO:0007669"/>
    <property type="project" value="InterPro"/>
</dbReference>
<feature type="domain" description="ABC transmembrane type-1" evidence="9">
    <location>
        <begin position="93"/>
        <end position="300"/>
    </location>
</feature>
<keyword evidence="3" id="KW-0813">Transport</keyword>
<keyword evidence="11" id="KW-1185">Reference proteome</keyword>
<keyword evidence="4" id="KW-1003">Cell membrane</keyword>
<evidence type="ECO:0000256" key="4">
    <source>
        <dbReference type="ARBA" id="ARBA00022475"/>
    </source>
</evidence>
<dbReference type="RefSeq" id="WP_072703999.1">
    <property type="nucleotide sequence ID" value="NZ_FMJB01000022.1"/>
</dbReference>
<organism evidence="10 11">
    <name type="scientific">Donghicola eburneus</name>
    <dbReference type="NCBI Taxonomy" id="393278"/>
    <lineage>
        <taxon>Bacteria</taxon>
        <taxon>Pseudomonadati</taxon>
        <taxon>Pseudomonadota</taxon>
        <taxon>Alphaproteobacteria</taxon>
        <taxon>Rhodobacterales</taxon>
        <taxon>Roseobacteraceae</taxon>
        <taxon>Donghicola</taxon>
    </lineage>
</organism>
<dbReference type="PANTHER" id="PTHR42929">
    <property type="entry name" value="INNER MEMBRANE ABC TRANSPORTER PERMEASE PROTEIN YDCU-RELATED-RELATED"/>
    <property type="match status" value="1"/>
</dbReference>
<evidence type="ECO:0000313" key="10">
    <source>
        <dbReference type="EMBL" id="SCM66478.1"/>
    </source>
</evidence>
<dbReference type="SUPFAM" id="SSF161098">
    <property type="entry name" value="MetI-like"/>
    <property type="match status" value="1"/>
</dbReference>
<feature type="transmembrane region" description="Helical" evidence="8">
    <location>
        <begin position="225"/>
        <end position="250"/>
    </location>
</feature>
<feature type="transmembrane region" description="Helical" evidence="8">
    <location>
        <begin position="24"/>
        <end position="50"/>
    </location>
</feature>
<dbReference type="GO" id="GO:0005886">
    <property type="term" value="C:plasma membrane"/>
    <property type="evidence" value="ECO:0007669"/>
    <property type="project" value="UniProtKB-SubCell"/>
</dbReference>
<sequence length="309" mass="33746">MSDSAHTHHATTDVAPARRRPLNLAYLGLLPSWLIMGFALLLPIFIVAAVSVSTRGAYGGFEWGFDLSGYSQILFNEGWEGEMEFTPQYLIIILRTIVLAALTTFLCLILAVPVSYFIAQQTATRKALLVYLVTLPFWMSLILRVYAWMIILGKDGPLPRFLEVFGAPPGLSLMYNDGATLAAMVYTYIPLMVLPVFASIEKLDGTLIEAAHDLYGNRWVTLRRVILPLTAPGIISGAILVFVPALGAVLEPILMGGGKQMMMGSLIQLQFGGGRNWPFGSAIAVTLLVFVMIILIVLAQRAARKEATA</sequence>
<evidence type="ECO:0000256" key="2">
    <source>
        <dbReference type="ARBA" id="ARBA00007069"/>
    </source>
</evidence>
<comment type="similarity">
    <text evidence="2">Belongs to the binding-protein-dependent transport system permease family. CysTW subfamily.</text>
</comment>
<feature type="transmembrane region" description="Helical" evidence="8">
    <location>
        <begin position="89"/>
        <end position="116"/>
    </location>
</feature>
<feature type="transmembrane region" description="Helical" evidence="8">
    <location>
        <begin position="178"/>
        <end position="198"/>
    </location>
</feature>
<evidence type="ECO:0000259" key="9">
    <source>
        <dbReference type="PROSITE" id="PS50928"/>
    </source>
</evidence>
<proteinExistence type="inferred from homology"/>
<dbReference type="PROSITE" id="PS50928">
    <property type="entry name" value="ABC_TM1"/>
    <property type="match status" value="1"/>
</dbReference>
<dbReference type="Gene3D" id="1.10.3720.10">
    <property type="entry name" value="MetI-like"/>
    <property type="match status" value="1"/>
</dbReference>
<evidence type="ECO:0000256" key="8">
    <source>
        <dbReference type="SAM" id="Phobius"/>
    </source>
</evidence>
<reference evidence="11" key="1">
    <citation type="submission" date="2016-09" db="EMBL/GenBank/DDBJ databases">
        <authorList>
            <person name="Wibberg D."/>
        </authorList>
    </citation>
    <scope>NUCLEOTIDE SEQUENCE [LARGE SCALE GENOMIC DNA]</scope>
</reference>
<evidence type="ECO:0000256" key="3">
    <source>
        <dbReference type="ARBA" id="ARBA00022448"/>
    </source>
</evidence>
<keyword evidence="5 8" id="KW-0812">Transmembrane</keyword>
<dbReference type="InterPro" id="IPR035906">
    <property type="entry name" value="MetI-like_sf"/>
</dbReference>
<evidence type="ECO:0000256" key="5">
    <source>
        <dbReference type="ARBA" id="ARBA00022692"/>
    </source>
</evidence>
<comment type="subcellular location">
    <subcellularLocation>
        <location evidence="1">Cell membrane</location>
        <topology evidence="1">Multi-pass membrane protein</topology>
    </subcellularLocation>
</comment>
<evidence type="ECO:0000313" key="11">
    <source>
        <dbReference type="Proteomes" id="UP000184085"/>
    </source>
</evidence>
<dbReference type="AlphaFoldDB" id="A0A1M4MXJ5"/>